<dbReference type="EMBL" id="BAABFR010000043">
    <property type="protein sequence ID" value="GAA4395441.1"/>
    <property type="molecule type" value="Genomic_DNA"/>
</dbReference>
<evidence type="ECO:0000313" key="3">
    <source>
        <dbReference type="Proteomes" id="UP001500635"/>
    </source>
</evidence>
<name>A0ABP8JSF4_9ACTN</name>
<comment type="caution">
    <text evidence="2">The sequence shown here is derived from an EMBL/GenBank/DDBJ whole genome shotgun (WGS) entry which is preliminary data.</text>
</comment>
<dbReference type="GO" id="GO:0016787">
    <property type="term" value="F:hydrolase activity"/>
    <property type="evidence" value="ECO:0007669"/>
    <property type="project" value="UniProtKB-KW"/>
</dbReference>
<keyword evidence="2" id="KW-0378">Hydrolase</keyword>
<keyword evidence="3" id="KW-1185">Reference proteome</keyword>
<feature type="domain" description="Serine aminopeptidase S33" evidence="1">
    <location>
        <begin position="212"/>
        <end position="389"/>
    </location>
</feature>
<protein>
    <submittedName>
        <fullName evidence="2">Alpha/beta hydrolase</fullName>
    </submittedName>
</protein>
<evidence type="ECO:0000259" key="1">
    <source>
        <dbReference type="Pfam" id="PF12146"/>
    </source>
</evidence>
<dbReference type="PANTHER" id="PTHR43265:SF1">
    <property type="entry name" value="ESTERASE ESTD"/>
    <property type="match status" value="1"/>
</dbReference>
<dbReference type="RefSeq" id="WP_344997034.1">
    <property type="nucleotide sequence ID" value="NZ_BAABFR010000043.1"/>
</dbReference>
<dbReference type="PANTHER" id="PTHR43265">
    <property type="entry name" value="ESTERASE ESTD"/>
    <property type="match status" value="1"/>
</dbReference>
<evidence type="ECO:0000313" key="2">
    <source>
        <dbReference type="EMBL" id="GAA4395441.1"/>
    </source>
</evidence>
<organism evidence="2 3">
    <name type="scientific">Tsukamurella soli</name>
    <dbReference type="NCBI Taxonomy" id="644556"/>
    <lineage>
        <taxon>Bacteria</taxon>
        <taxon>Bacillati</taxon>
        <taxon>Actinomycetota</taxon>
        <taxon>Actinomycetes</taxon>
        <taxon>Mycobacteriales</taxon>
        <taxon>Tsukamurellaceae</taxon>
        <taxon>Tsukamurella</taxon>
    </lineage>
</organism>
<reference evidence="3" key="1">
    <citation type="journal article" date="2019" name="Int. J. Syst. Evol. Microbiol.">
        <title>The Global Catalogue of Microorganisms (GCM) 10K type strain sequencing project: providing services to taxonomists for standard genome sequencing and annotation.</title>
        <authorList>
            <consortium name="The Broad Institute Genomics Platform"/>
            <consortium name="The Broad Institute Genome Sequencing Center for Infectious Disease"/>
            <person name="Wu L."/>
            <person name="Ma J."/>
        </authorList>
    </citation>
    <scope>NUCLEOTIDE SEQUENCE [LARGE SCALE GENOMIC DNA]</scope>
    <source>
        <strain evidence="3">JCM 17688</strain>
    </source>
</reference>
<dbReference type="InterPro" id="IPR029058">
    <property type="entry name" value="AB_hydrolase_fold"/>
</dbReference>
<proteinExistence type="predicted"/>
<sequence length="419" mass="43899">MADGVAVARHVVELLVTGDFDAVTALGVPEFQAAAAGGAIVSGWQTVTAACGGVVAVGETTLEPGADGAPGAAPAGDVVVTTLTGERGSFDLRVTLGPGGLLRGLRYRPHDRWAPPRYADPDRFIEYDVTVGPGELAVPGTLTVPVGDGPFPGVVLLAGSGPIDRDETLTPDNKPLKDIAWGLATRGVAALRFDKITRVNPRALPADVTVDDEYLPQALGALHLLREHPAIDGVYLLGHSLGATVAPRIATEEPGVRGLILLAGATEQVHHAALRQIRYLVSLGTTAVDSHPAVVDMAQRVARIDAPDFSDSIPSDVLPFGAPAAYWRSLIEYDPAATAAALRIPILLLQGGRDYQVTAVDNLPAWRDALAGCGEATITVYEEDDHQFFVGTGPSTPNGYLAPQHVDLRVIDDVAAWCR</sequence>
<dbReference type="Pfam" id="PF12146">
    <property type="entry name" value="Hydrolase_4"/>
    <property type="match status" value="1"/>
</dbReference>
<gene>
    <name evidence="2" type="ORF">GCM10023147_28690</name>
</gene>
<dbReference type="SUPFAM" id="SSF53474">
    <property type="entry name" value="alpha/beta-Hydrolases"/>
    <property type="match status" value="1"/>
</dbReference>
<dbReference type="Gene3D" id="3.40.50.1820">
    <property type="entry name" value="alpha/beta hydrolase"/>
    <property type="match status" value="1"/>
</dbReference>
<accession>A0ABP8JSF4</accession>
<dbReference type="InterPro" id="IPR053145">
    <property type="entry name" value="AB_hydrolase_Est10"/>
</dbReference>
<dbReference type="InterPro" id="IPR022742">
    <property type="entry name" value="Hydrolase_4"/>
</dbReference>
<dbReference type="Proteomes" id="UP001500635">
    <property type="component" value="Unassembled WGS sequence"/>
</dbReference>